<evidence type="ECO:0000256" key="4">
    <source>
        <dbReference type="ARBA" id="ARBA00023242"/>
    </source>
</evidence>
<comment type="similarity">
    <text evidence="2">Belongs to the nucleoporin Nup133 family.</text>
</comment>
<evidence type="ECO:0000256" key="3">
    <source>
        <dbReference type="ARBA" id="ARBA00022448"/>
    </source>
</evidence>
<dbReference type="InterPro" id="IPR037624">
    <property type="entry name" value="Nup133-like"/>
</dbReference>
<keyword evidence="6" id="KW-1185">Reference proteome</keyword>
<proteinExistence type="inferred from homology"/>
<dbReference type="InterPro" id="IPR015943">
    <property type="entry name" value="WD40/YVTN_repeat-like_dom_sf"/>
</dbReference>
<dbReference type="OrthoDB" id="6342440at2759"/>
<reference evidence="5 6" key="1">
    <citation type="journal article" date="2019" name="PLoS Biol.">
        <title>Sex chromosomes control vertical transmission of feminizing Wolbachia symbionts in an isopod.</title>
        <authorList>
            <person name="Becking T."/>
            <person name="Chebbi M.A."/>
            <person name="Giraud I."/>
            <person name="Moumen B."/>
            <person name="Laverre T."/>
            <person name="Caubet Y."/>
            <person name="Peccoud J."/>
            <person name="Gilbert C."/>
            <person name="Cordaux R."/>
        </authorList>
    </citation>
    <scope>NUCLEOTIDE SEQUENCE [LARGE SCALE GENOMIC DNA]</scope>
    <source>
        <strain evidence="5">ANa2</strain>
        <tissue evidence="5">Whole body excluding digestive tract and cuticle</tissue>
    </source>
</reference>
<protein>
    <submittedName>
        <fullName evidence="5">Nuclear pore complex protein</fullName>
    </submittedName>
</protein>
<dbReference type="SUPFAM" id="SSF117289">
    <property type="entry name" value="Nucleoporin domain"/>
    <property type="match status" value="1"/>
</dbReference>
<dbReference type="PANTHER" id="PTHR13405">
    <property type="entry name" value="NUCLEAR PORE COMPLEX PROTEIN NUP133"/>
    <property type="match status" value="1"/>
</dbReference>
<dbReference type="GO" id="GO:0017056">
    <property type="term" value="F:structural constituent of nuclear pore"/>
    <property type="evidence" value="ECO:0007669"/>
    <property type="project" value="InterPro"/>
</dbReference>
<dbReference type="EMBL" id="SEYY01005217">
    <property type="protein sequence ID" value="KAB7503412.1"/>
    <property type="molecule type" value="Genomic_DNA"/>
</dbReference>
<dbReference type="AlphaFoldDB" id="A0A5N5TAA9"/>
<keyword evidence="4" id="KW-0539">Nucleus</keyword>
<dbReference type="GO" id="GO:0000972">
    <property type="term" value="P:transcription-dependent tethering of RNA polymerase II gene DNA at nuclear periphery"/>
    <property type="evidence" value="ECO:0007669"/>
    <property type="project" value="TreeGrafter"/>
</dbReference>
<evidence type="ECO:0000313" key="5">
    <source>
        <dbReference type="EMBL" id="KAB7503412.1"/>
    </source>
</evidence>
<comment type="subcellular location">
    <subcellularLocation>
        <location evidence="1">Nucleus</location>
    </subcellularLocation>
</comment>
<comment type="caution">
    <text evidence="5">The sequence shown here is derived from an EMBL/GenBank/DDBJ whole genome shotgun (WGS) entry which is preliminary data.</text>
</comment>
<evidence type="ECO:0000313" key="6">
    <source>
        <dbReference type="Proteomes" id="UP000326759"/>
    </source>
</evidence>
<dbReference type="GO" id="GO:0016973">
    <property type="term" value="P:poly(A)+ mRNA export from nucleus"/>
    <property type="evidence" value="ECO:0007669"/>
    <property type="project" value="TreeGrafter"/>
</dbReference>
<accession>A0A5N5TAA9</accession>
<name>A0A5N5TAA9_9CRUS</name>
<dbReference type="Gene3D" id="1.20.58.1380">
    <property type="match status" value="1"/>
</dbReference>
<dbReference type="Gene3D" id="1.25.40.700">
    <property type="match status" value="1"/>
</dbReference>
<dbReference type="GO" id="GO:0031080">
    <property type="term" value="C:nuclear pore outer ring"/>
    <property type="evidence" value="ECO:0007669"/>
    <property type="project" value="TreeGrafter"/>
</dbReference>
<gene>
    <name evidence="5" type="ORF">Anas_11335</name>
</gene>
<dbReference type="GO" id="GO:0006606">
    <property type="term" value="P:protein import into nucleus"/>
    <property type="evidence" value="ECO:0007669"/>
    <property type="project" value="TreeGrafter"/>
</dbReference>
<dbReference type="PANTHER" id="PTHR13405:SF11">
    <property type="entry name" value="NUCLEAR PORE COMPLEX PROTEIN NUP133"/>
    <property type="match status" value="1"/>
</dbReference>
<evidence type="ECO:0000256" key="2">
    <source>
        <dbReference type="ARBA" id="ARBA00005569"/>
    </source>
</evidence>
<sequence>MSSQVFGGQEVSGMLRQSFDLHYQINSQLIVSLFRVSWNLENGYDRVESQFSLDSILGQECDSLHFLGPSLGCLLATTTSTVIQIQPVSGSVSGNHINLHHLKPPAGILGDISRRVSSLVFGSMPTQAPEARLVGIAVIDSIDSYEKNIIILSARSLQKWYLCPGQPDKVVYECAVDKIIHEALVDYVWGRDRVGAQLQVWLVAIQNISGTNNIMILTAAVNPQVSQQLIYALVTFETGGPNPPATVSGFCMLKHSEYYQESAEALFLSQKFLLFGATAYIYTKNSVLCAPATSSVGEIDGGDRIEFSSAGDSILGVGRSTSCPLFFSANHGIVSISPSAHNQSLMNETVADDSVDLTNMTTFGTDMTDACAQLQAAFLQYNRKNVTQAQAILEDLYPSDEDNALDSSVCQLSTQLLDDTPGTDPRWAQAGQNASQNVSTTTSLIIANQIKDKITAYHYFITFLHKMGLWQRLGVCVVGDRKIHEHQALVDDSIRIVLSERGESPTGQLTNSDIFYRKISQIDSIVWGLIQAQEEVLSADVSPRDASLTIHNVNSIILSLLKSAKETKIASMLTRNVANETQIEYIPWVSSEGVNGFRQILVRQHKATVEIGLSRAEDGTVRGKLYNQIVELTDEMLMKGEQYNQAVSLAEKFCDFRTLVEICDKTNNQERLNQYMVQFGSQTLLSLGKLCGIARGTPSAEEVDKTLLLEEDLILYQEQLPEMVLSAHSISYDNMRVFSPKELIHLYIGEENTCANEFDIKKALDLLSWLEDPEEAKELRRLIWVRAITRNSWKHLDTDNPIESMSDTVFFRTVELAYTQGCDIKDLLTPAEDLLNSEELGDLIQDPTFQFLLKAGIRLRVVKLEIGKLKFSVEEEEGRRRRIEEEE</sequence>
<keyword evidence="3" id="KW-0813">Transport</keyword>
<dbReference type="Gene3D" id="2.130.10.10">
    <property type="entry name" value="YVTN repeat-like/Quinoprotein amine dehydrogenase"/>
    <property type="match status" value="1"/>
</dbReference>
<evidence type="ECO:0000256" key="1">
    <source>
        <dbReference type="ARBA" id="ARBA00004123"/>
    </source>
</evidence>
<dbReference type="Proteomes" id="UP000326759">
    <property type="component" value="Unassembled WGS sequence"/>
</dbReference>
<organism evidence="5 6">
    <name type="scientific">Armadillidium nasatum</name>
    <dbReference type="NCBI Taxonomy" id="96803"/>
    <lineage>
        <taxon>Eukaryota</taxon>
        <taxon>Metazoa</taxon>
        <taxon>Ecdysozoa</taxon>
        <taxon>Arthropoda</taxon>
        <taxon>Crustacea</taxon>
        <taxon>Multicrustacea</taxon>
        <taxon>Malacostraca</taxon>
        <taxon>Eumalacostraca</taxon>
        <taxon>Peracarida</taxon>
        <taxon>Isopoda</taxon>
        <taxon>Oniscidea</taxon>
        <taxon>Crinocheta</taxon>
        <taxon>Armadillidiidae</taxon>
        <taxon>Armadillidium</taxon>
    </lineage>
</organism>